<feature type="chain" id="PRO_5009320510" evidence="1">
    <location>
        <begin position="27"/>
        <end position="412"/>
    </location>
</feature>
<keyword evidence="1" id="KW-0732">Signal</keyword>
<name>A0A1I8HX78_9PLAT</name>
<dbReference type="PANTHER" id="PTHR32385">
    <property type="entry name" value="MANNOSYL PHOSPHORYLINOSITOL CERAMIDE SYNTHASE"/>
    <property type="match status" value="1"/>
</dbReference>
<proteinExistence type="predicted"/>
<evidence type="ECO:0000256" key="1">
    <source>
        <dbReference type="SAM" id="SignalP"/>
    </source>
</evidence>
<dbReference type="Gene3D" id="3.90.550.20">
    <property type="match status" value="1"/>
</dbReference>
<dbReference type="PROSITE" id="PS51257">
    <property type="entry name" value="PROKAR_LIPOPROTEIN"/>
    <property type="match status" value="1"/>
</dbReference>
<dbReference type="GO" id="GO:0000030">
    <property type="term" value="F:mannosyltransferase activity"/>
    <property type="evidence" value="ECO:0007669"/>
    <property type="project" value="TreeGrafter"/>
</dbReference>
<feature type="signal peptide" evidence="1">
    <location>
        <begin position="1"/>
        <end position="26"/>
    </location>
</feature>
<evidence type="ECO:0000313" key="3">
    <source>
        <dbReference type="WBParaSite" id="maker-uti_cns_0008426-snap-gene-0.3-mRNA-1"/>
    </source>
</evidence>
<dbReference type="GO" id="GO:0016020">
    <property type="term" value="C:membrane"/>
    <property type="evidence" value="ECO:0007669"/>
    <property type="project" value="GOC"/>
</dbReference>
<protein>
    <submittedName>
        <fullName evidence="3">Sulfotransfer_1 domain-containing protein</fullName>
    </submittedName>
</protein>
<dbReference type="AlphaFoldDB" id="A0A1I8HX78"/>
<dbReference type="Proteomes" id="UP000095280">
    <property type="component" value="Unplaced"/>
</dbReference>
<reference evidence="3" key="1">
    <citation type="submission" date="2016-11" db="UniProtKB">
        <authorList>
            <consortium name="WormBaseParasite"/>
        </authorList>
    </citation>
    <scope>IDENTIFICATION</scope>
</reference>
<organism evidence="2 3">
    <name type="scientific">Macrostomum lignano</name>
    <dbReference type="NCBI Taxonomy" id="282301"/>
    <lineage>
        <taxon>Eukaryota</taxon>
        <taxon>Metazoa</taxon>
        <taxon>Spiralia</taxon>
        <taxon>Lophotrochozoa</taxon>
        <taxon>Platyhelminthes</taxon>
        <taxon>Rhabditophora</taxon>
        <taxon>Macrostomorpha</taxon>
        <taxon>Macrostomida</taxon>
        <taxon>Macrostomidae</taxon>
        <taxon>Macrostomum</taxon>
    </lineage>
</organism>
<dbReference type="GO" id="GO:0051999">
    <property type="term" value="P:mannosyl-inositol phosphorylceramide biosynthetic process"/>
    <property type="evidence" value="ECO:0007669"/>
    <property type="project" value="TreeGrafter"/>
</dbReference>
<evidence type="ECO:0000313" key="2">
    <source>
        <dbReference type="Proteomes" id="UP000095280"/>
    </source>
</evidence>
<dbReference type="WBParaSite" id="maker-uti_cns_0008426-snap-gene-0.3-mRNA-1">
    <property type="protein sequence ID" value="maker-uti_cns_0008426-snap-gene-0.3-mRNA-1"/>
    <property type="gene ID" value="maker-uti_cns_0008426-snap-gene-0.3"/>
</dbReference>
<dbReference type="InterPro" id="IPR051706">
    <property type="entry name" value="Glycosyltransferase_domain"/>
</dbReference>
<dbReference type="PANTHER" id="PTHR32385:SF15">
    <property type="entry name" value="INOSITOL PHOSPHOCERAMIDE MANNOSYLTRANSFERASE 1"/>
    <property type="match status" value="1"/>
</dbReference>
<sequence length="412" mass="47126">MPASIKRSFYMFLLLLAACLLVLFQALQLPAEHSNLRDFDDLENELLKPKLYGWRETFENASMTTTPPLFVGPVPSVCLGSSTRCLEGLLLLSPRRTQKSATGNDDKRTIPAILHLVSLNEQHNWSDFDDLIRNWHRLHRGWIFVLWTKIEYRKLVRIFFPRYLSVIKDMSNSTNSTLLARMLILQKFGGVVIGAPKLRAIRNIDSIRWLPAVFVTSSEFRPPNKARLIDQTVFMAAPSHPFVQYCTDQVLHHRPALKSLLNLTELLPKYASAFPSTHRPEHSVHLARPSRTSTLSFSRDWKLCKLKKNYTMIDGIKYHLKKLHKILRQCEHSAGLHSKFNANATASPATRMTCSELLHIRSFLEGEDTFFALGTPETDSLSISEHRAETIKQLTSKYPLLNVGLQKAWRGL</sequence>
<keyword evidence="2" id="KW-1185">Reference proteome</keyword>
<accession>A0A1I8HX78</accession>